<comment type="pathway">
    <text evidence="1 8">Amino-acid biosynthesis; L-histidine biosynthesis; L-histidine from 5-phospho-alpha-D-ribose 1-diphosphate: step 8/9.</text>
</comment>
<dbReference type="SUPFAM" id="SSF89550">
    <property type="entry name" value="PHP domain-like"/>
    <property type="match status" value="1"/>
</dbReference>
<accession>A0A4Z0D4I9</accession>
<dbReference type="RefSeq" id="WP_135271637.1">
    <property type="nucleotide sequence ID" value="NZ_SRIB01000014.1"/>
</dbReference>
<dbReference type="InterPro" id="IPR010140">
    <property type="entry name" value="Histidinol_P_phosphatase_HisJ"/>
</dbReference>
<keyword evidence="4 8" id="KW-0028">Amino-acid biosynthesis</keyword>
<reference evidence="10 11" key="1">
    <citation type="submission" date="2019-03" db="EMBL/GenBank/DDBJ databases">
        <title>Draft genome sequence data and analysis of a Fermenting Bacterium, Soehngenia longevitae strain 1933PT, isolated from petroleum reservoir in Azerbaijan.</title>
        <authorList>
            <person name="Grouzdev D.S."/>
            <person name="Bidzhieva S.K."/>
            <person name="Sokolova D.S."/>
            <person name="Tourova T.P."/>
            <person name="Poltaraus A.B."/>
            <person name="Nazina T.N."/>
        </authorList>
    </citation>
    <scope>NUCLEOTIDE SEQUENCE [LARGE SCALE GENOMIC DNA]</scope>
    <source>
        <strain evidence="10 11">1933P</strain>
    </source>
</reference>
<dbReference type="AlphaFoldDB" id="A0A4Z0D4I9"/>
<dbReference type="InterPro" id="IPR003141">
    <property type="entry name" value="Pol/His_phosphatase_N"/>
</dbReference>
<dbReference type="GO" id="GO:0000105">
    <property type="term" value="P:L-histidine biosynthetic process"/>
    <property type="evidence" value="ECO:0007669"/>
    <property type="project" value="UniProtKB-UniRule"/>
</dbReference>
<dbReference type="EMBL" id="SRIB01000014">
    <property type="protein sequence ID" value="TFZ39274.1"/>
    <property type="molecule type" value="Genomic_DNA"/>
</dbReference>
<evidence type="ECO:0000259" key="9">
    <source>
        <dbReference type="SMART" id="SM00481"/>
    </source>
</evidence>
<dbReference type="Gene3D" id="3.20.20.140">
    <property type="entry name" value="Metal-dependent hydrolases"/>
    <property type="match status" value="1"/>
</dbReference>
<dbReference type="GO" id="GO:0005737">
    <property type="term" value="C:cytoplasm"/>
    <property type="evidence" value="ECO:0007669"/>
    <property type="project" value="TreeGrafter"/>
</dbReference>
<dbReference type="InterPro" id="IPR016195">
    <property type="entry name" value="Pol/histidinol_Pase-like"/>
</dbReference>
<evidence type="ECO:0000313" key="10">
    <source>
        <dbReference type="EMBL" id="TFZ39274.1"/>
    </source>
</evidence>
<evidence type="ECO:0000256" key="3">
    <source>
        <dbReference type="ARBA" id="ARBA00013085"/>
    </source>
</evidence>
<dbReference type="Pfam" id="PF02811">
    <property type="entry name" value="PHP"/>
    <property type="match status" value="1"/>
</dbReference>
<protein>
    <recommendedName>
        <fullName evidence="3 8">Histidinol-phosphatase</fullName>
        <shortName evidence="8">HolPase</shortName>
        <ecNumber evidence="3 8">3.1.3.15</ecNumber>
    </recommendedName>
</protein>
<comment type="catalytic activity">
    <reaction evidence="7 8">
        <text>L-histidinol phosphate + H2O = L-histidinol + phosphate</text>
        <dbReference type="Rhea" id="RHEA:14465"/>
        <dbReference type="ChEBI" id="CHEBI:15377"/>
        <dbReference type="ChEBI" id="CHEBI:43474"/>
        <dbReference type="ChEBI" id="CHEBI:57699"/>
        <dbReference type="ChEBI" id="CHEBI:57980"/>
        <dbReference type="EC" id="3.1.3.15"/>
    </reaction>
</comment>
<evidence type="ECO:0000256" key="2">
    <source>
        <dbReference type="ARBA" id="ARBA00009152"/>
    </source>
</evidence>
<evidence type="ECO:0000256" key="5">
    <source>
        <dbReference type="ARBA" id="ARBA00022801"/>
    </source>
</evidence>
<name>A0A4Z0D4I9_9FIRM</name>
<evidence type="ECO:0000256" key="8">
    <source>
        <dbReference type="RuleBase" id="RU366003"/>
    </source>
</evidence>
<organism evidence="10 11">
    <name type="scientific">Soehngenia longivitae</name>
    <dbReference type="NCBI Taxonomy" id="2562294"/>
    <lineage>
        <taxon>Bacteria</taxon>
        <taxon>Bacillati</taxon>
        <taxon>Bacillota</taxon>
        <taxon>Tissierellia</taxon>
        <taxon>Tissierellales</taxon>
        <taxon>Tissierellaceae</taxon>
        <taxon>Soehngenia</taxon>
    </lineage>
</organism>
<dbReference type="UniPathway" id="UPA00031">
    <property type="reaction ID" value="UER00013"/>
</dbReference>
<dbReference type="EC" id="3.1.3.15" evidence="3 8"/>
<proteinExistence type="inferred from homology"/>
<keyword evidence="5 8" id="KW-0378">Hydrolase</keyword>
<comment type="caution">
    <text evidence="10">The sequence shown here is derived from an EMBL/GenBank/DDBJ whole genome shotgun (WGS) entry which is preliminary data.</text>
</comment>
<dbReference type="GO" id="GO:0004401">
    <property type="term" value="F:histidinol-phosphatase activity"/>
    <property type="evidence" value="ECO:0007669"/>
    <property type="project" value="UniProtKB-UniRule"/>
</dbReference>
<dbReference type="InterPro" id="IPR004013">
    <property type="entry name" value="PHP_dom"/>
</dbReference>
<sequence length="265" mass="31218">MLDFHIHSDFSVDSKESLDNIAKKAIERNLKYICITDHVDFESSIDGADIMFRPDDYFRDLKKIKHKYKNDLEILIGVEIGMQPNLYSRYDEFINNYPFDFVIMSIHSIDGKDIFNGSNPEDVDSSLLLEKYYDQMLECVTNFNNYDTLGHIDFIDRYFNTQYIYDNSNIINDKISKILNLLIQNNKGLEINSASLRYNLDFIHPKPSILSLYKKYGGEIITFGSDSHVCEYIGYEYKTAEKLLKNLGFKHIYFYKQRKKYPINI</sequence>
<keyword evidence="11" id="KW-1185">Reference proteome</keyword>
<evidence type="ECO:0000313" key="11">
    <source>
        <dbReference type="Proteomes" id="UP000298381"/>
    </source>
</evidence>
<comment type="similarity">
    <text evidence="2 8">Belongs to the PHP hydrolase family. HisK subfamily.</text>
</comment>
<gene>
    <name evidence="10" type="ORF">E4100_08575</name>
</gene>
<evidence type="ECO:0000256" key="7">
    <source>
        <dbReference type="ARBA" id="ARBA00049158"/>
    </source>
</evidence>
<dbReference type="NCBIfam" id="TIGR01856">
    <property type="entry name" value="hisJ_fam"/>
    <property type="match status" value="1"/>
</dbReference>
<evidence type="ECO:0000256" key="6">
    <source>
        <dbReference type="ARBA" id="ARBA00023102"/>
    </source>
</evidence>
<dbReference type="PANTHER" id="PTHR21039">
    <property type="entry name" value="HISTIDINOL PHOSPHATASE-RELATED"/>
    <property type="match status" value="1"/>
</dbReference>
<feature type="domain" description="Polymerase/histidinol phosphatase N-terminal" evidence="9">
    <location>
        <begin position="2"/>
        <end position="84"/>
    </location>
</feature>
<dbReference type="Proteomes" id="UP000298381">
    <property type="component" value="Unassembled WGS sequence"/>
</dbReference>
<evidence type="ECO:0000256" key="4">
    <source>
        <dbReference type="ARBA" id="ARBA00022605"/>
    </source>
</evidence>
<dbReference type="OrthoDB" id="9775255at2"/>
<dbReference type="SMART" id="SM00481">
    <property type="entry name" value="POLIIIAc"/>
    <property type="match status" value="1"/>
</dbReference>
<evidence type="ECO:0000256" key="1">
    <source>
        <dbReference type="ARBA" id="ARBA00004970"/>
    </source>
</evidence>
<dbReference type="PANTHER" id="PTHR21039:SF0">
    <property type="entry name" value="HISTIDINOL-PHOSPHATASE"/>
    <property type="match status" value="1"/>
</dbReference>
<keyword evidence="6 8" id="KW-0368">Histidine biosynthesis</keyword>